<feature type="non-terminal residue" evidence="2">
    <location>
        <position position="1"/>
    </location>
</feature>
<sequence length="37" mass="4418">RHGHFGTTQRRSETRRFEEDSPRDQLLLMGENRFSGI</sequence>
<dbReference type="EMBL" id="BGPR01270247">
    <property type="protein sequence ID" value="GBM96460.1"/>
    <property type="molecule type" value="Genomic_DNA"/>
</dbReference>
<feature type="compositionally biased region" description="Basic and acidic residues" evidence="1">
    <location>
        <begin position="10"/>
        <end position="23"/>
    </location>
</feature>
<dbReference type="AlphaFoldDB" id="A0A4Y2K273"/>
<comment type="caution">
    <text evidence="2">The sequence shown here is derived from an EMBL/GenBank/DDBJ whole genome shotgun (WGS) entry which is preliminary data.</text>
</comment>
<accession>A0A4Y2K273</accession>
<proteinExistence type="predicted"/>
<evidence type="ECO:0000313" key="3">
    <source>
        <dbReference type="Proteomes" id="UP000499080"/>
    </source>
</evidence>
<feature type="region of interest" description="Disordered" evidence="1">
    <location>
        <begin position="1"/>
        <end position="37"/>
    </location>
</feature>
<organism evidence="2 3">
    <name type="scientific">Araneus ventricosus</name>
    <name type="common">Orbweaver spider</name>
    <name type="synonym">Epeira ventricosa</name>
    <dbReference type="NCBI Taxonomy" id="182803"/>
    <lineage>
        <taxon>Eukaryota</taxon>
        <taxon>Metazoa</taxon>
        <taxon>Ecdysozoa</taxon>
        <taxon>Arthropoda</taxon>
        <taxon>Chelicerata</taxon>
        <taxon>Arachnida</taxon>
        <taxon>Araneae</taxon>
        <taxon>Araneomorphae</taxon>
        <taxon>Entelegynae</taxon>
        <taxon>Araneoidea</taxon>
        <taxon>Araneidae</taxon>
        <taxon>Araneus</taxon>
    </lineage>
</organism>
<evidence type="ECO:0000256" key="1">
    <source>
        <dbReference type="SAM" id="MobiDB-lite"/>
    </source>
</evidence>
<dbReference type="Proteomes" id="UP000499080">
    <property type="component" value="Unassembled WGS sequence"/>
</dbReference>
<keyword evidence="3" id="KW-1185">Reference proteome</keyword>
<reference evidence="2 3" key="1">
    <citation type="journal article" date="2019" name="Sci. Rep.">
        <title>Orb-weaving spider Araneus ventricosus genome elucidates the spidroin gene catalogue.</title>
        <authorList>
            <person name="Kono N."/>
            <person name="Nakamura H."/>
            <person name="Ohtoshi R."/>
            <person name="Moran D.A.P."/>
            <person name="Shinohara A."/>
            <person name="Yoshida Y."/>
            <person name="Fujiwara M."/>
            <person name="Mori M."/>
            <person name="Tomita M."/>
            <person name="Arakawa K."/>
        </authorList>
    </citation>
    <scope>NUCLEOTIDE SEQUENCE [LARGE SCALE GENOMIC DNA]</scope>
</reference>
<evidence type="ECO:0000313" key="2">
    <source>
        <dbReference type="EMBL" id="GBM96460.1"/>
    </source>
</evidence>
<protein>
    <submittedName>
        <fullName evidence="2">Uncharacterized protein</fullName>
    </submittedName>
</protein>
<name>A0A4Y2K273_ARAVE</name>
<gene>
    <name evidence="2" type="ORF">AVEN_254510_1</name>
</gene>